<reference evidence="1" key="1">
    <citation type="submission" date="2019-10" db="EMBL/GenBank/DDBJ databases">
        <authorList>
            <consortium name="DOE Joint Genome Institute"/>
            <person name="Kuo A."/>
            <person name="Miyauchi S."/>
            <person name="Kiss E."/>
            <person name="Drula E."/>
            <person name="Kohler A."/>
            <person name="Sanchez-Garcia M."/>
            <person name="Andreopoulos B."/>
            <person name="Barry K.W."/>
            <person name="Bonito G."/>
            <person name="Buee M."/>
            <person name="Carver A."/>
            <person name="Chen C."/>
            <person name="Cichocki N."/>
            <person name="Clum A."/>
            <person name="Culley D."/>
            <person name="Crous P.W."/>
            <person name="Fauchery L."/>
            <person name="Girlanda M."/>
            <person name="Hayes R."/>
            <person name="Keri Z."/>
            <person name="Labutti K."/>
            <person name="Lipzen A."/>
            <person name="Lombard V."/>
            <person name="Magnuson J."/>
            <person name="Maillard F."/>
            <person name="Morin E."/>
            <person name="Murat C."/>
            <person name="Nolan M."/>
            <person name="Ohm R."/>
            <person name="Pangilinan J."/>
            <person name="Pereira M."/>
            <person name="Perotto S."/>
            <person name="Peter M."/>
            <person name="Riley R."/>
            <person name="Sitrit Y."/>
            <person name="Stielow B."/>
            <person name="Szollosi G."/>
            <person name="Zifcakova L."/>
            <person name="Stursova M."/>
            <person name="Spatafora J.W."/>
            <person name="Tedersoo L."/>
            <person name="Vaario L.-M."/>
            <person name="Yamada A."/>
            <person name="Yan M."/>
            <person name="Wang P."/>
            <person name="Xu J."/>
            <person name="Bruns T."/>
            <person name="Baldrian P."/>
            <person name="Vilgalys R."/>
            <person name="Henrissat B."/>
            <person name="Grigoriev I.V."/>
            <person name="Hibbett D."/>
            <person name="Nagy L.G."/>
            <person name="Martin F.M."/>
        </authorList>
    </citation>
    <scope>NUCLEOTIDE SEQUENCE</scope>
    <source>
        <strain evidence="1">P2</strain>
    </source>
</reference>
<evidence type="ECO:0000313" key="2">
    <source>
        <dbReference type="Proteomes" id="UP000886501"/>
    </source>
</evidence>
<name>A0ACB6Z7P3_THEGA</name>
<dbReference type="EMBL" id="MU118087">
    <property type="protein sequence ID" value="KAF9645529.1"/>
    <property type="molecule type" value="Genomic_DNA"/>
</dbReference>
<reference evidence="1" key="2">
    <citation type="journal article" date="2020" name="Nat. Commun.">
        <title>Large-scale genome sequencing of mycorrhizal fungi provides insights into the early evolution of symbiotic traits.</title>
        <authorList>
            <person name="Miyauchi S."/>
            <person name="Kiss E."/>
            <person name="Kuo A."/>
            <person name="Drula E."/>
            <person name="Kohler A."/>
            <person name="Sanchez-Garcia M."/>
            <person name="Morin E."/>
            <person name="Andreopoulos B."/>
            <person name="Barry K.W."/>
            <person name="Bonito G."/>
            <person name="Buee M."/>
            <person name="Carver A."/>
            <person name="Chen C."/>
            <person name="Cichocki N."/>
            <person name="Clum A."/>
            <person name="Culley D."/>
            <person name="Crous P.W."/>
            <person name="Fauchery L."/>
            <person name="Girlanda M."/>
            <person name="Hayes R.D."/>
            <person name="Keri Z."/>
            <person name="LaButti K."/>
            <person name="Lipzen A."/>
            <person name="Lombard V."/>
            <person name="Magnuson J."/>
            <person name="Maillard F."/>
            <person name="Murat C."/>
            <person name="Nolan M."/>
            <person name="Ohm R.A."/>
            <person name="Pangilinan J."/>
            <person name="Pereira M.F."/>
            <person name="Perotto S."/>
            <person name="Peter M."/>
            <person name="Pfister S."/>
            <person name="Riley R."/>
            <person name="Sitrit Y."/>
            <person name="Stielow J.B."/>
            <person name="Szollosi G."/>
            <person name="Zifcakova L."/>
            <person name="Stursova M."/>
            <person name="Spatafora J.W."/>
            <person name="Tedersoo L."/>
            <person name="Vaario L.M."/>
            <person name="Yamada A."/>
            <person name="Yan M."/>
            <person name="Wang P."/>
            <person name="Xu J."/>
            <person name="Bruns T."/>
            <person name="Baldrian P."/>
            <person name="Vilgalys R."/>
            <person name="Dunand C."/>
            <person name="Henrissat B."/>
            <person name="Grigoriev I.V."/>
            <person name="Hibbett D."/>
            <person name="Nagy L.G."/>
            <person name="Martin F.M."/>
        </authorList>
    </citation>
    <scope>NUCLEOTIDE SEQUENCE</scope>
    <source>
        <strain evidence="1">P2</strain>
    </source>
</reference>
<dbReference type="Proteomes" id="UP000886501">
    <property type="component" value="Unassembled WGS sequence"/>
</dbReference>
<sequence>MTSAKLGYWTLLRCSEISLVLRTVTHCTRVRISTTLSYFPTPGSNPAFLLRRGDPIDSCQWIIGKSMQTYKPTSTSPGVPSQDPRFPKFCLGTDATQLADRTTSTPEWKRECSRGRNSEKKRYHTHIIVRGRGKRGDMRAGAQSDGLLTLKQTRRNKGQKRRTVYVGDAR</sequence>
<protein>
    <submittedName>
        <fullName evidence="1">Uncharacterized protein</fullName>
    </submittedName>
</protein>
<organism evidence="1 2">
    <name type="scientific">Thelephora ganbajun</name>
    <name type="common">Ganba fungus</name>
    <dbReference type="NCBI Taxonomy" id="370292"/>
    <lineage>
        <taxon>Eukaryota</taxon>
        <taxon>Fungi</taxon>
        <taxon>Dikarya</taxon>
        <taxon>Basidiomycota</taxon>
        <taxon>Agaricomycotina</taxon>
        <taxon>Agaricomycetes</taxon>
        <taxon>Thelephorales</taxon>
        <taxon>Thelephoraceae</taxon>
        <taxon>Thelephora</taxon>
    </lineage>
</organism>
<proteinExistence type="predicted"/>
<comment type="caution">
    <text evidence="1">The sequence shown here is derived from an EMBL/GenBank/DDBJ whole genome shotgun (WGS) entry which is preliminary data.</text>
</comment>
<keyword evidence="2" id="KW-1185">Reference proteome</keyword>
<accession>A0ACB6Z7P3</accession>
<evidence type="ECO:0000313" key="1">
    <source>
        <dbReference type="EMBL" id="KAF9645529.1"/>
    </source>
</evidence>
<gene>
    <name evidence="1" type="ORF">BDM02DRAFT_499218</name>
</gene>